<dbReference type="HOGENOM" id="CLU_2223166_0_0_1"/>
<dbReference type="EMBL" id="ALBS01000144">
    <property type="protein sequence ID" value="EJT49944.1"/>
    <property type="molecule type" value="Genomic_DNA"/>
</dbReference>
<gene>
    <name evidence="1" type="ORF">A1Q1_00957</name>
</gene>
<name>J6EZ38_TRIAS</name>
<reference evidence="1 2" key="1">
    <citation type="journal article" date="2012" name="Eukaryot. Cell">
        <title>Draft genome sequence of CBS 2479, the standard type strain of Trichosporon asahii.</title>
        <authorList>
            <person name="Yang R.Y."/>
            <person name="Li H.T."/>
            <person name="Zhu H."/>
            <person name="Zhou G.P."/>
            <person name="Wang M."/>
            <person name="Wang L."/>
        </authorList>
    </citation>
    <scope>NUCLEOTIDE SEQUENCE [LARGE SCALE GENOMIC DNA]</scope>
    <source>
        <strain evidence="2">ATCC 90039 / CBS 2479 / JCM 2466 / KCTC 7840 / NCYC 2677 / UAMH 7654</strain>
    </source>
</reference>
<dbReference type="Proteomes" id="UP000002748">
    <property type="component" value="Unassembled WGS sequence"/>
</dbReference>
<proteinExistence type="predicted"/>
<comment type="caution">
    <text evidence="1">The sequence shown here is derived from an EMBL/GenBank/DDBJ whole genome shotgun (WGS) entry which is preliminary data.</text>
</comment>
<protein>
    <submittedName>
        <fullName evidence="1">Uncharacterized protein</fullName>
    </submittedName>
</protein>
<evidence type="ECO:0000313" key="1">
    <source>
        <dbReference type="EMBL" id="EJT49944.1"/>
    </source>
</evidence>
<dbReference type="RefSeq" id="XP_014181055.1">
    <property type="nucleotide sequence ID" value="XM_014325580.1"/>
</dbReference>
<evidence type="ECO:0000313" key="2">
    <source>
        <dbReference type="Proteomes" id="UP000002748"/>
    </source>
</evidence>
<dbReference type="KEGG" id="tasa:A1Q1_00957"/>
<dbReference type="OrthoDB" id="2585179at2759"/>
<accession>J6EZ38</accession>
<dbReference type="VEuPathDB" id="FungiDB:A1Q1_00957"/>
<dbReference type="AlphaFoldDB" id="J6EZ38"/>
<sequence length="98" mass="10766">MPPAEIHPDRTYIHVTTNDPKAIAKSPSPGVGLEYRGPVGELDGEHVFEVTSADGYLAPDSRQWKREGPELLKEVKAIPGVQDVQPLTAKPRAKRDEL</sequence>
<dbReference type="GeneID" id="25984471"/>
<organism evidence="1 2">
    <name type="scientific">Trichosporon asahii var. asahii (strain ATCC 90039 / CBS 2479 / JCM 2466 / KCTC 7840 / NBRC 103889/ NCYC 2677 / UAMH 7654)</name>
    <name type="common">Yeast</name>
    <dbReference type="NCBI Taxonomy" id="1186058"/>
    <lineage>
        <taxon>Eukaryota</taxon>
        <taxon>Fungi</taxon>
        <taxon>Dikarya</taxon>
        <taxon>Basidiomycota</taxon>
        <taxon>Agaricomycotina</taxon>
        <taxon>Tremellomycetes</taxon>
        <taxon>Trichosporonales</taxon>
        <taxon>Trichosporonaceae</taxon>
        <taxon>Trichosporon</taxon>
    </lineage>
</organism>